<dbReference type="RefSeq" id="WP_056016032.1">
    <property type="nucleotide sequence ID" value="NZ_LLYZ01000009.1"/>
</dbReference>
<proteinExistence type="predicted"/>
<comment type="caution">
    <text evidence="5">The sequence shown here is derived from an EMBL/GenBank/DDBJ whole genome shotgun (WGS) entry which is preliminary data.</text>
</comment>
<evidence type="ECO:0000256" key="1">
    <source>
        <dbReference type="ARBA" id="ARBA00004871"/>
    </source>
</evidence>
<keyword evidence="3" id="KW-0028">Amino-acid biosynthesis</keyword>
<sequence length="245" mass="27945">MDANKKLGLIGKNISYSFSKIFFEEKFHKLKLNHLSYSIFDLQDIDEVENVLKDTELLGFNVTIPYKEKIIDFLDELSDEAREIGAVNCVLIENGKKTGYNTDAFGFEKTLKIHRKPHQNAALILGNGGAAKAIKYVLNKNGISTKTVSRNSELNFENLDKETVQNHHIIVQCTPLGTFPNTEDCLDFPFEGLSKDHLVIDLIYNPNYTKFIINSAEKGAKTVNGYYMLEQQAEKAWKIWNFKKK</sequence>
<dbReference type="Gene3D" id="3.40.50.720">
    <property type="entry name" value="NAD(P)-binding Rossmann-like Domain"/>
    <property type="match status" value="1"/>
</dbReference>
<comment type="pathway">
    <text evidence="1">Metabolic intermediate biosynthesis; chorismate biosynthesis; chorismate from D-erythrose 4-phosphate and phosphoenolpyruvate: step 4/7.</text>
</comment>
<dbReference type="EC" id="1.1.1.25" evidence="5"/>
<dbReference type="Proteomes" id="UP000051682">
    <property type="component" value="Unassembled WGS sequence"/>
</dbReference>
<dbReference type="GO" id="GO:0004764">
    <property type="term" value="F:shikimate 3-dehydrogenase (NADP+) activity"/>
    <property type="evidence" value="ECO:0007669"/>
    <property type="project" value="UniProtKB-EC"/>
</dbReference>
<dbReference type="PANTHER" id="PTHR21089">
    <property type="entry name" value="SHIKIMATE DEHYDROGENASE"/>
    <property type="match status" value="1"/>
</dbReference>
<evidence type="ECO:0000256" key="3">
    <source>
        <dbReference type="ARBA" id="ARBA00023141"/>
    </source>
</evidence>
<evidence type="ECO:0000313" key="6">
    <source>
        <dbReference type="Proteomes" id="UP000051682"/>
    </source>
</evidence>
<dbReference type="GO" id="GO:0050661">
    <property type="term" value="F:NADP binding"/>
    <property type="evidence" value="ECO:0007669"/>
    <property type="project" value="TreeGrafter"/>
</dbReference>
<dbReference type="OrthoDB" id="9792692at2"/>
<feature type="domain" description="Shikimate dehydrogenase substrate binding N-terminal" evidence="4">
    <location>
        <begin position="9"/>
        <end position="90"/>
    </location>
</feature>
<dbReference type="InterPro" id="IPR036291">
    <property type="entry name" value="NAD(P)-bd_dom_sf"/>
</dbReference>
<evidence type="ECO:0000256" key="2">
    <source>
        <dbReference type="ARBA" id="ARBA00023002"/>
    </source>
</evidence>
<dbReference type="InterPro" id="IPR022893">
    <property type="entry name" value="Shikimate_DH_fam"/>
</dbReference>
<protein>
    <submittedName>
        <fullName evidence="5">Shikimate dehydrogenase</fullName>
        <ecNumber evidence="5">1.1.1.25</ecNumber>
    </submittedName>
</protein>
<gene>
    <name evidence="5" type="primary">aroE</name>
    <name evidence="5" type="ORF">AR438_13385</name>
</gene>
<dbReference type="EMBL" id="LLYZ01000009">
    <property type="protein sequence ID" value="KQK24917.1"/>
    <property type="molecule type" value="Genomic_DNA"/>
</dbReference>
<dbReference type="GO" id="GO:0005829">
    <property type="term" value="C:cytosol"/>
    <property type="evidence" value="ECO:0007669"/>
    <property type="project" value="TreeGrafter"/>
</dbReference>
<name>A0A0Q3HQN9_9FLAO</name>
<dbReference type="GO" id="GO:0009423">
    <property type="term" value="P:chorismate biosynthetic process"/>
    <property type="evidence" value="ECO:0007669"/>
    <property type="project" value="TreeGrafter"/>
</dbReference>
<dbReference type="InterPro" id="IPR013708">
    <property type="entry name" value="Shikimate_DH-bd_N"/>
</dbReference>
<reference evidence="5 6" key="1">
    <citation type="submission" date="2015-10" db="EMBL/GenBank/DDBJ databases">
        <title>Chryseobacterium aquaticum genome.</title>
        <authorList>
            <person name="Newman J.D."/>
            <person name="Ferguson M.B."/>
            <person name="Miller J.R."/>
        </authorList>
    </citation>
    <scope>NUCLEOTIDE SEQUENCE [LARGE SCALE GENOMIC DNA]</scope>
    <source>
        <strain evidence="5 6">KCTC 12483</strain>
    </source>
</reference>
<accession>A0A0Q3HQN9</accession>
<dbReference type="Gene3D" id="3.40.50.10860">
    <property type="entry name" value="Leucine Dehydrogenase, chain A, domain 1"/>
    <property type="match status" value="1"/>
</dbReference>
<dbReference type="SUPFAM" id="SSF51735">
    <property type="entry name" value="NAD(P)-binding Rossmann-fold domains"/>
    <property type="match status" value="1"/>
</dbReference>
<keyword evidence="3" id="KW-0057">Aromatic amino acid biosynthesis</keyword>
<dbReference type="SUPFAM" id="SSF53223">
    <property type="entry name" value="Aminoacid dehydrogenase-like, N-terminal domain"/>
    <property type="match status" value="1"/>
</dbReference>
<evidence type="ECO:0000259" key="4">
    <source>
        <dbReference type="Pfam" id="PF08501"/>
    </source>
</evidence>
<keyword evidence="6" id="KW-1185">Reference proteome</keyword>
<dbReference type="Pfam" id="PF08501">
    <property type="entry name" value="Shikimate_dh_N"/>
    <property type="match status" value="1"/>
</dbReference>
<dbReference type="InterPro" id="IPR046346">
    <property type="entry name" value="Aminoacid_DH-like_N_sf"/>
</dbReference>
<keyword evidence="2 5" id="KW-0560">Oxidoreductase</keyword>
<dbReference type="GO" id="GO:0009073">
    <property type="term" value="P:aromatic amino acid family biosynthetic process"/>
    <property type="evidence" value="ECO:0007669"/>
    <property type="project" value="UniProtKB-KW"/>
</dbReference>
<dbReference type="PANTHER" id="PTHR21089:SF1">
    <property type="entry name" value="BIFUNCTIONAL 3-DEHYDROQUINATE DEHYDRATASE_SHIKIMATE DEHYDROGENASE, CHLOROPLASTIC"/>
    <property type="match status" value="1"/>
</dbReference>
<evidence type="ECO:0000313" key="5">
    <source>
        <dbReference type="EMBL" id="KQK24917.1"/>
    </source>
</evidence>
<dbReference type="GO" id="GO:0019632">
    <property type="term" value="P:shikimate metabolic process"/>
    <property type="evidence" value="ECO:0007669"/>
    <property type="project" value="TreeGrafter"/>
</dbReference>
<organism evidence="5 6">
    <name type="scientific">Chryseobacterium aquaticum</name>
    <dbReference type="NCBI Taxonomy" id="452084"/>
    <lineage>
        <taxon>Bacteria</taxon>
        <taxon>Pseudomonadati</taxon>
        <taxon>Bacteroidota</taxon>
        <taxon>Flavobacteriia</taxon>
        <taxon>Flavobacteriales</taxon>
        <taxon>Weeksellaceae</taxon>
        <taxon>Chryseobacterium group</taxon>
        <taxon>Chryseobacterium</taxon>
    </lineage>
</organism>
<dbReference type="STRING" id="452084.AR438_13385"/>
<dbReference type="CDD" id="cd01065">
    <property type="entry name" value="NAD_bind_Shikimate_DH"/>
    <property type="match status" value="1"/>
</dbReference>
<dbReference type="AlphaFoldDB" id="A0A0Q3HQN9"/>